<dbReference type="PANTHER" id="PTHR11086:SF18">
    <property type="entry name" value="DEOXYCYTIDYLATE DEAMINASE"/>
    <property type="match status" value="1"/>
</dbReference>
<dbReference type="EMBL" id="LGGX01000001">
    <property type="protein sequence ID" value="KUK88251.1"/>
    <property type="molecule type" value="Genomic_DNA"/>
</dbReference>
<organism evidence="9 10">
    <name type="scientific">candidate division TA06 bacterium 34_109</name>
    <dbReference type="NCBI Taxonomy" id="1635277"/>
    <lineage>
        <taxon>Bacteria</taxon>
        <taxon>Bacteria division TA06</taxon>
    </lineage>
</organism>
<dbReference type="InterPro" id="IPR015517">
    <property type="entry name" value="dCMP_deaminase-rel"/>
</dbReference>
<dbReference type="Pfam" id="PF00383">
    <property type="entry name" value="dCMP_cyt_deam_1"/>
    <property type="match status" value="1"/>
</dbReference>
<dbReference type="PATRIC" id="fig|1635277.3.peg.267"/>
<dbReference type="SUPFAM" id="SSF53927">
    <property type="entry name" value="Cytidine deaminase-like"/>
    <property type="match status" value="1"/>
</dbReference>
<dbReference type="InterPro" id="IPR016193">
    <property type="entry name" value="Cytidine_deaminase-like"/>
</dbReference>
<dbReference type="GO" id="GO:0006220">
    <property type="term" value="P:pyrimidine nucleotide metabolic process"/>
    <property type="evidence" value="ECO:0007669"/>
    <property type="project" value="InterPro"/>
</dbReference>
<accession>A0A101I3G3</accession>
<dbReference type="Gene3D" id="3.40.140.10">
    <property type="entry name" value="Cytidine Deaminase, domain 2"/>
    <property type="match status" value="1"/>
</dbReference>
<comment type="similarity">
    <text evidence="2">Belongs to the cytidine and deoxycytidylate deaminase family.</text>
</comment>
<evidence type="ECO:0000256" key="5">
    <source>
        <dbReference type="ARBA" id="ARBA00022833"/>
    </source>
</evidence>
<evidence type="ECO:0000256" key="3">
    <source>
        <dbReference type="ARBA" id="ARBA00022723"/>
    </source>
</evidence>
<dbReference type="PROSITE" id="PS51747">
    <property type="entry name" value="CYT_DCMP_DEAMINASES_2"/>
    <property type="match status" value="1"/>
</dbReference>
<dbReference type="AlphaFoldDB" id="A0A101I3G3"/>
<evidence type="ECO:0000256" key="4">
    <source>
        <dbReference type="ARBA" id="ARBA00022801"/>
    </source>
</evidence>
<feature type="binding site" evidence="7">
    <location>
        <position position="108"/>
    </location>
    <ligand>
        <name>Zn(2+)</name>
        <dbReference type="ChEBI" id="CHEBI:29105"/>
        <note>catalytic</note>
    </ligand>
</feature>
<dbReference type="InterPro" id="IPR002125">
    <property type="entry name" value="CMP_dCMP_dom"/>
</dbReference>
<protein>
    <submittedName>
        <fullName evidence="9">Cytidine/deoxycytidylate deaminase family protein</fullName>
    </submittedName>
</protein>
<reference evidence="10" key="1">
    <citation type="journal article" date="2015" name="MBio">
        <title>Genome-Resolved Metagenomic Analysis Reveals Roles for Candidate Phyla and Other Microbial Community Members in Biogeochemical Transformations in Oil Reservoirs.</title>
        <authorList>
            <person name="Hu P."/>
            <person name="Tom L."/>
            <person name="Singh A."/>
            <person name="Thomas B.C."/>
            <person name="Baker B.J."/>
            <person name="Piceno Y.M."/>
            <person name="Andersen G.L."/>
            <person name="Banfield J.F."/>
        </authorList>
    </citation>
    <scope>NUCLEOTIDE SEQUENCE [LARGE SCALE GENOMIC DNA]</scope>
</reference>
<evidence type="ECO:0000313" key="9">
    <source>
        <dbReference type="EMBL" id="KUK88251.1"/>
    </source>
</evidence>
<comment type="cofactor">
    <cofactor evidence="1 7">
        <name>Zn(2+)</name>
        <dbReference type="ChEBI" id="CHEBI:29105"/>
    </cofactor>
</comment>
<dbReference type="GO" id="GO:0008270">
    <property type="term" value="F:zinc ion binding"/>
    <property type="evidence" value="ECO:0007669"/>
    <property type="project" value="InterPro"/>
</dbReference>
<dbReference type="GO" id="GO:0005737">
    <property type="term" value="C:cytoplasm"/>
    <property type="evidence" value="ECO:0007669"/>
    <property type="project" value="TreeGrafter"/>
</dbReference>
<dbReference type="PANTHER" id="PTHR11086">
    <property type="entry name" value="DEOXYCYTIDYLATE DEAMINASE-RELATED"/>
    <property type="match status" value="1"/>
</dbReference>
<sequence>MDRRPSWDEYFMEITKLVATRATCLRRKVGAIIVKDRHILSTGYNGPPKGVKHCDELGGCLREKLNIPSGERMELSRAVHAEQNAIIQAAKLGINIEGADMYVTNQPCFICAKMIINAGVKRVIINEGYPDKYAEEILKEANVKLIVFNKKKEDE</sequence>
<evidence type="ECO:0000256" key="7">
    <source>
        <dbReference type="PIRSR" id="PIRSR006019-2"/>
    </source>
</evidence>
<dbReference type="PIRSF" id="PIRSF006019">
    <property type="entry name" value="dCMP_deaminase"/>
    <property type="match status" value="1"/>
</dbReference>
<name>A0A101I3G3_UNCT6</name>
<evidence type="ECO:0000313" key="10">
    <source>
        <dbReference type="Proteomes" id="UP000053467"/>
    </source>
</evidence>
<feature type="domain" description="CMP/dCMP-type deaminase" evidence="8">
    <location>
        <begin position="6"/>
        <end position="145"/>
    </location>
</feature>
<keyword evidence="4" id="KW-0378">Hydrolase</keyword>
<feature type="binding site" evidence="7">
    <location>
        <position position="111"/>
    </location>
    <ligand>
        <name>Zn(2+)</name>
        <dbReference type="ChEBI" id="CHEBI:29105"/>
        <note>catalytic</note>
    </ligand>
</feature>
<evidence type="ECO:0000256" key="2">
    <source>
        <dbReference type="ARBA" id="ARBA00006576"/>
    </source>
</evidence>
<dbReference type="PROSITE" id="PS00903">
    <property type="entry name" value="CYT_DCMP_DEAMINASES_1"/>
    <property type="match status" value="1"/>
</dbReference>
<dbReference type="InterPro" id="IPR016192">
    <property type="entry name" value="APOBEC/CMP_deaminase_Zn-bd"/>
</dbReference>
<feature type="active site" description="Proton donor" evidence="6">
    <location>
        <position position="82"/>
    </location>
</feature>
<dbReference type="CDD" id="cd01286">
    <property type="entry name" value="deoxycytidylate_deaminase"/>
    <property type="match status" value="1"/>
</dbReference>
<dbReference type="GO" id="GO:0004132">
    <property type="term" value="F:dCMP deaminase activity"/>
    <property type="evidence" value="ECO:0007669"/>
    <property type="project" value="InterPro"/>
</dbReference>
<keyword evidence="5 7" id="KW-0862">Zinc</keyword>
<dbReference type="Proteomes" id="UP000053467">
    <property type="component" value="Unassembled WGS sequence"/>
</dbReference>
<proteinExistence type="inferred from homology"/>
<dbReference type="InterPro" id="IPR035105">
    <property type="entry name" value="Deoxycytidylate_deaminase_dom"/>
</dbReference>
<comment type="caution">
    <text evidence="9">The sequence shown here is derived from an EMBL/GenBank/DDBJ whole genome shotgun (WGS) entry which is preliminary data.</text>
</comment>
<evidence type="ECO:0000259" key="8">
    <source>
        <dbReference type="PROSITE" id="PS51747"/>
    </source>
</evidence>
<evidence type="ECO:0000256" key="6">
    <source>
        <dbReference type="PIRSR" id="PIRSR006019-1"/>
    </source>
</evidence>
<keyword evidence="3 7" id="KW-0479">Metal-binding</keyword>
<gene>
    <name evidence="9" type="ORF">XE03_0257</name>
</gene>
<evidence type="ECO:0000256" key="1">
    <source>
        <dbReference type="ARBA" id="ARBA00001947"/>
    </source>
</evidence>
<feature type="binding site" evidence="7">
    <location>
        <position position="80"/>
    </location>
    <ligand>
        <name>Zn(2+)</name>
        <dbReference type="ChEBI" id="CHEBI:29105"/>
        <note>catalytic</note>
    </ligand>
</feature>
<dbReference type="InterPro" id="IPR016473">
    <property type="entry name" value="dCMP_deaminase"/>
</dbReference>